<evidence type="ECO:0000313" key="2">
    <source>
        <dbReference type="Proteomes" id="UP001163321"/>
    </source>
</evidence>
<dbReference type="Proteomes" id="UP001163321">
    <property type="component" value="Chromosome 9"/>
</dbReference>
<gene>
    <name evidence="1" type="ORF">PsorP6_013784</name>
</gene>
<protein>
    <submittedName>
        <fullName evidence="1">Uncharacterized protein</fullName>
    </submittedName>
</protein>
<sequence length="864" mass="99698">MKAFAIVTTMISPNYSHRVQLRRKLHEFKLPKGGNVMDRFLRFDDLCMSMQATGQVISSDEQLVILLGSLSDDYDQIVTIAEYLQELNLFQVKEMVQREYDGMMRRESNEISLRLTQVPKSHGFHHKNKKGKFFENIGHKRQDCRNGQDKKTRPDELAFTVSNQRSEGWLLDSGASSHMCPRKNEFAELEILKNPIKITVTNGSEVLDMGIGTVRVMLKIEKTIKIEGVLFFLDLDRRLLSIPALSRKGLQVLFTKTHCEIRMKDELVTRVTKFGKIYIMEYTTVESARSGQVMEQVPKSVDIDIWQARLGHLPMSKMKTLEECVNGFKIQKQDIINRDEDELCEGCMVSKTSVKPFPKSKHGQVKTEKPLQAIHSDVMGPVEKKSQGGQDLSYTVAYFLTHKSEVVDRFMDFKALMGNQLECKIKCIRTDNGTGIVHQTTIPYSPQQNGLAERMNRTITERGKGMLFHMNVDKRWWAEAMNTAVFITNRLSCASYPKKNPFELLFGQKKRIFQECAYLVQKDIHISTSIRESGWTRRRSSYAYNVKGYCVWNIDLGRVMFTRSVTFDESPHSKYIQVRMDNVEKNHQRYYDDDDCEITPGYNTDIQEDSDMEIDGVGRQQDYQGTSSQLTHSDIGTNRTDPLFEIDDIFMNEDIDAEDWTSSQALVRKRHDEPIQDSRSIIQHPTSSSSFSNAIVPVQDLSNKFTTEEKGGVSKRLRIGYEQACTAYEIPTSYADAFKSPQETMWRKAIQVELDALNEKDTWSVEQMKPNKKIIGTKWVFAFNRNERGEVERFKARLVALGYRQTYGIDYTDTYLPKVNMNSVRIFMAVCCQEGMFVHRCDIDTAFLNGILEEEVYIYTRQKE</sequence>
<dbReference type="EMBL" id="CM047588">
    <property type="protein sequence ID" value="KAI9906146.1"/>
    <property type="molecule type" value="Genomic_DNA"/>
</dbReference>
<accession>A0ACC0VJ41</accession>
<comment type="caution">
    <text evidence="1">The sequence shown here is derived from an EMBL/GenBank/DDBJ whole genome shotgun (WGS) entry which is preliminary data.</text>
</comment>
<organism evidence="1 2">
    <name type="scientific">Peronosclerospora sorghi</name>
    <dbReference type="NCBI Taxonomy" id="230839"/>
    <lineage>
        <taxon>Eukaryota</taxon>
        <taxon>Sar</taxon>
        <taxon>Stramenopiles</taxon>
        <taxon>Oomycota</taxon>
        <taxon>Peronosporomycetes</taxon>
        <taxon>Peronosporales</taxon>
        <taxon>Peronosporaceae</taxon>
        <taxon>Peronosclerospora</taxon>
    </lineage>
</organism>
<proteinExistence type="predicted"/>
<keyword evidence="2" id="KW-1185">Reference proteome</keyword>
<name>A0ACC0VJ41_9STRA</name>
<reference evidence="1 2" key="1">
    <citation type="journal article" date="2022" name="bioRxiv">
        <title>The genome of the oomycete Peronosclerospora sorghi, a cosmopolitan pathogen of maize and sorghum, is inflated with dispersed pseudogenes.</title>
        <authorList>
            <person name="Fletcher K."/>
            <person name="Martin F."/>
            <person name="Isakeit T."/>
            <person name="Cavanaugh K."/>
            <person name="Magill C."/>
            <person name="Michelmore R."/>
        </authorList>
    </citation>
    <scope>NUCLEOTIDE SEQUENCE [LARGE SCALE GENOMIC DNA]</scope>
    <source>
        <strain evidence="1">P6</strain>
    </source>
</reference>
<evidence type="ECO:0000313" key="1">
    <source>
        <dbReference type="EMBL" id="KAI9906146.1"/>
    </source>
</evidence>